<reference evidence="1" key="1">
    <citation type="submission" date="2018-10" db="EMBL/GenBank/DDBJ databases">
        <title>Hidden diversity of soil giant viruses.</title>
        <authorList>
            <person name="Schulz F."/>
            <person name="Alteio L."/>
            <person name="Goudeau D."/>
            <person name="Ryan E.M."/>
            <person name="Malmstrom R.R."/>
            <person name="Blanchard J."/>
            <person name="Woyke T."/>
        </authorList>
    </citation>
    <scope>NUCLEOTIDE SEQUENCE</scope>
    <source>
        <strain evidence="1">SAV1</strain>
    </source>
</reference>
<organism evidence="1">
    <name type="scientific">Satyrvirus sp</name>
    <dbReference type="NCBI Taxonomy" id="2487771"/>
    <lineage>
        <taxon>Viruses</taxon>
        <taxon>Varidnaviria</taxon>
        <taxon>Bamfordvirae</taxon>
        <taxon>Nucleocytoviricota</taxon>
        <taxon>Megaviricetes</taxon>
        <taxon>Imitervirales</taxon>
        <taxon>Mimiviridae</taxon>
        <taxon>Megamimivirinae</taxon>
    </lineage>
</organism>
<name>A0A3G5AD02_9VIRU</name>
<gene>
    <name evidence="1" type="ORF">Satyrvirus2_48</name>
</gene>
<evidence type="ECO:0000313" key="1">
    <source>
        <dbReference type="EMBL" id="AYV85037.1"/>
    </source>
</evidence>
<proteinExistence type="predicted"/>
<sequence length="211" mass="25326">MCNCNYKILKIKKKEDFVFIYGLDVRTINNFSWMKEHKRKYKIKNELYRFPYNNYAMNIEEFEKLNLEIGTEFHSTYQTFETAFEFYFFGKNIENFDKDVVVPALIKKEKIDLRGVNKNIILSWIRNTKEKVEGKYCEKYGIYLDANEYYDYLNTLLPQHIRISHIDIDDPKITSRFDKLCCGYFYLEHPNGDHCGALLLEQIGFIITFIS</sequence>
<dbReference type="EMBL" id="MK072438">
    <property type="protein sequence ID" value="AYV85037.1"/>
    <property type="molecule type" value="Genomic_DNA"/>
</dbReference>
<accession>A0A3G5AD02</accession>
<protein>
    <submittedName>
        <fullName evidence="1">Uncharacterized protein</fullName>
    </submittedName>
</protein>